<dbReference type="PRINTS" id="PR00380">
    <property type="entry name" value="KINESINHEAVY"/>
</dbReference>
<evidence type="ECO:0000256" key="3">
    <source>
        <dbReference type="ARBA" id="ARBA00022840"/>
    </source>
</evidence>
<evidence type="ECO:0000259" key="8">
    <source>
        <dbReference type="PROSITE" id="PS50067"/>
    </source>
</evidence>
<evidence type="ECO:0000256" key="6">
    <source>
        <dbReference type="SAM" id="Coils"/>
    </source>
</evidence>
<evidence type="ECO:0000256" key="7">
    <source>
        <dbReference type="SAM" id="MobiDB-lite"/>
    </source>
</evidence>
<dbReference type="PANTHER" id="PTHR47972">
    <property type="entry name" value="KINESIN-LIKE PROTEIN KLP-3"/>
    <property type="match status" value="1"/>
</dbReference>
<dbReference type="InterPro" id="IPR027640">
    <property type="entry name" value="Kinesin-like_fam"/>
</dbReference>
<protein>
    <recommendedName>
        <fullName evidence="8">Kinesin motor domain-containing protein</fullName>
    </recommendedName>
</protein>
<feature type="compositionally biased region" description="Basic and acidic residues" evidence="7">
    <location>
        <begin position="44"/>
        <end position="65"/>
    </location>
</feature>
<accession>A0ABR1PCQ5</accession>
<dbReference type="Gene3D" id="3.40.850.10">
    <property type="entry name" value="Kinesin motor domain"/>
    <property type="match status" value="1"/>
</dbReference>
<keyword evidence="6" id="KW-0175">Coiled coil</keyword>
<evidence type="ECO:0000256" key="1">
    <source>
        <dbReference type="ARBA" id="ARBA00022701"/>
    </source>
</evidence>
<dbReference type="SUPFAM" id="SSF57997">
    <property type="entry name" value="Tropomyosin"/>
    <property type="match status" value="1"/>
</dbReference>
<keyword evidence="3 5" id="KW-0067">ATP-binding</keyword>
<evidence type="ECO:0000256" key="5">
    <source>
        <dbReference type="PROSITE-ProRule" id="PRU00283"/>
    </source>
</evidence>
<evidence type="ECO:0000313" key="10">
    <source>
        <dbReference type="Proteomes" id="UP001430848"/>
    </source>
</evidence>
<dbReference type="Pfam" id="PF00225">
    <property type="entry name" value="Kinesin"/>
    <property type="match status" value="1"/>
</dbReference>
<comment type="similarity">
    <text evidence="5">Belongs to the TRAFAC class myosin-kinesin ATPase superfamily. Kinesin family.</text>
</comment>
<keyword evidence="1" id="KW-0493">Microtubule</keyword>
<keyword evidence="10" id="KW-1185">Reference proteome</keyword>
<proteinExistence type="inferred from homology"/>
<dbReference type="InterPro" id="IPR027417">
    <property type="entry name" value="P-loop_NTPase"/>
</dbReference>
<feature type="coiled-coil region" evidence="6">
    <location>
        <begin position="158"/>
        <end position="265"/>
    </location>
</feature>
<comment type="caution">
    <text evidence="9">The sequence shown here is derived from an EMBL/GenBank/DDBJ whole genome shotgun (WGS) entry which is preliminary data.</text>
</comment>
<evidence type="ECO:0000313" key="9">
    <source>
        <dbReference type="EMBL" id="KAK7732692.1"/>
    </source>
</evidence>
<feature type="binding site" evidence="5">
    <location>
        <begin position="592"/>
        <end position="599"/>
    </location>
    <ligand>
        <name>ATP</name>
        <dbReference type="ChEBI" id="CHEBI:30616"/>
    </ligand>
</feature>
<sequence>MATYLGWSLGPPLPAYLQRIIDRELCALGQREIRSDVQPQAAAERPESPESPLREQVRRVVRDENGQGLAKEGATSPCAPSPLVRHDLEYTVEKTADLDYNVRREHRDDKGAEEQDAGLEAELDQTRYGLHVAKERTTDLEACIKLARWDLMVASERVASLEALLDQTQHSLASTNERAASLDAEVQQAQQHLTAATEQRISLAAASQMAQTALASANKRIESLQGTLWQAQKDADAAKEDAAGLEDAIRAAREAEEAAAGAMDKMMEEAKGGDRVAGVQPVPAHATLARLTAVSEELQGEGARIDADMNRFHDQLITARGVLNMLREHVNHAEDELRRRPGLDGELRSAVTLLRDHRVTVMLRVEKLLEELGEDRRRRQGSELDGVNAQNRALDSEVTKQLEEIRGLGLRIGELQPLEGEVSALRAELEGLRADGGQSGELSALREEVERLRGCEADASALRVEIEGLRAGGAATEELSALRSEVGALRQQSRSDREWMMQLDDDKKVLFRKWQDARGNFRVLCRARPVGAAEGLADVSFELPNKLLYRGEVFTMDGYFGPRIGDDVLFNEVWELVECAVGGEDVCVFTYGQTGSGKTMTLNSVLDRLAGALFDGLAEREKVGWRFGVRAQLLEVYGGALYDIAVGREQVKFQSTSRSPTVPGCTELVFESAAEMRLALEGSGRRRTTAATQANKQSSRSHTITLIHLSGTNAWTDATFHATMAFVDLAGTETLEQAGAARKNESQQVSKDLCAVRDVIHSLALGVDASTWRNSLVTQVLRNYMVRRTMVILAISPLEADSRQSRMTLEFGNKCSSSKRAQGPSRPKKKKSGALPSLDMREADIETVIWLTSAFKNDKRIMAKASELHDKLVEELKAVVPDENFITQCTFQPMPTLFAEKSIEAGGNVIGLDRYKHDGILFLATALFRTKELRDTAYPKVQAWADGVKEFAQTIPDGLADFVYLNYADPSQSPLASYGKDNIKFMKEVAAEYDPQEVFQKLCPGGYKLSDVQL</sequence>
<dbReference type="Proteomes" id="UP001430848">
    <property type="component" value="Unassembled WGS sequence"/>
</dbReference>
<dbReference type="EMBL" id="JAKNSF020000019">
    <property type="protein sequence ID" value="KAK7732692.1"/>
    <property type="molecule type" value="Genomic_DNA"/>
</dbReference>
<keyword evidence="4 5" id="KW-0505">Motor protein</keyword>
<dbReference type="PANTHER" id="PTHR47972:SF45">
    <property type="entry name" value="PROTEIN CLARET SEGREGATIONAL"/>
    <property type="match status" value="1"/>
</dbReference>
<reference evidence="9 10" key="1">
    <citation type="submission" date="2024-02" db="EMBL/GenBank/DDBJ databases">
        <title>De novo assembly and annotation of 12 fungi associated with fruit tree decline syndrome in Ontario, Canada.</title>
        <authorList>
            <person name="Sulman M."/>
            <person name="Ellouze W."/>
            <person name="Ilyukhin E."/>
        </authorList>
    </citation>
    <scope>NUCLEOTIDE SEQUENCE [LARGE SCALE GENOMIC DNA]</scope>
    <source>
        <strain evidence="9 10">M169</strain>
    </source>
</reference>
<dbReference type="PROSITE" id="PS50067">
    <property type="entry name" value="KINESIN_MOTOR_2"/>
    <property type="match status" value="1"/>
</dbReference>
<feature type="domain" description="Kinesin motor" evidence="8">
    <location>
        <begin position="520"/>
        <end position="818"/>
    </location>
</feature>
<dbReference type="SUPFAM" id="SSF52540">
    <property type="entry name" value="P-loop containing nucleoside triphosphate hydrolases"/>
    <property type="match status" value="1"/>
</dbReference>
<feature type="region of interest" description="Disordered" evidence="7">
    <location>
        <begin position="34"/>
        <end position="82"/>
    </location>
</feature>
<evidence type="ECO:0000256" key="2">
    <source>
        <dbReference type="ARBA" id="ARBA00022741"/>
    </source>
</evidence>
<dbReference type="InterPro" id="IPR001752">
    <property type="entry name" value="Kinesin_motor_dom"/>
</dbReference>
<organism evidence="9 10">
    <name type="scientific">Diaporthe eres</name>
    <name type="common">Phomopsis oblonga</name>
    <dbReference type="NCBI Taxonomy" id="83184"/>
    <lineage>
        <taxon>Eukaryota</taxon>
        <taxon>Fungi</taxon>
        <taxon>Dikarya</taxon>
        <taxon>Ascomycota</taxon>
        <taxon>Pezizomycotina</taxon>
        <taxon>Sordariomycetes</taxon>
        <taxon>Sordariomycetidae</taxon>
        <taxon>Diaporthales</taxon>
        <taxon>Diaporthaceae</taxon>
        <taxon>Diaporthe</taxon>
        <taxon>Diaporthe eres species complex</taxon>
    </lineage>
</organism>
<name>A0ABR1PCQ5_DIAER</name>
<feature type="region of interest" description="Disordered" evidence="7">
    <location>
        <begin position="811"/>
        <end position="836"/>
    </location>
</feature>
<dbReference type="InterPro" id="IPR036961">
    <property type="entry name" value="Kinesin_motor_dom_sf"/>
</dbReference>
<evidence type="ECO:0000256" key="4">
    <source>
        <dbReference type="ARBA" id="ARBA00023175"/>
    </source>
</evidence>
<gene>
    <name evidence="9" type="ORF">SLS63_004947</name>
</gene>
<dbReference type="SMART" id="SM00129">
    <property type="entry name" value="KISc"/>
    <property type="match status" value="1"/>
</dbReference>
<keyword evidence="2 5" id="KW-0547">Nucleotide-binding</keyword>